<name>A0A0L0FCC8_9EUKA</name>
<sequence length="109" mass="11634">MYYATQIAATVLNNHLCGALLDMIGSKLTAAVSNVPGPSETMYVGTHKLSKLCFWVPQRGDCGVGFSIITQGGKVTVGCIMDAGCGVESDMVCKEYMNALEEMYEKVVA</sequence>
<dbReference type="RefSeq" id="XP_014147630.1">
    <property type="nucleotide sequence ID" value="XM_014292155.1"/>
</dbReference>
<proteinExistence type="predicted"/>
<feature type="domain" description="O-acyltransferase WSD1 C-terminal" evidence="1">
    <location>
        <begin position="2"/>
        <end position="103"/>
    </location>
</feature>
<evidence type="ECO:0000259" key="1">
    <source>
        <dbReference type="Pfam" id="PF06974"/>
    </source>
</evidence>
<dbReference type="STRING" id="667725.A0A0L0FCC8"/>
<organism evidence="2 3">
    <name type="scientific">Sphaeroforma arctica JP610</name>
    <dbReference type="NCBI Taxonomy" id="667725"/>
    <lineage>
        <taxon>Eukaryota</taxon>
        <taxon>Ichthyosporea</taxon>
        <taxon>Ichthyophonida</taxon>
        <taxon>Sphaeroforma</taxon>
    </lineage>
</organism>
<evidence type="ECO:0000313" key="2">
    <source>
        <dbReference type="EMBL" id="KNC73728.1"/>
    </source>
</evidence>
<protein>
    <recommendedName>
        <fullName evidence="1">O-acyltransferase WSD1 C-terminal domain-containing protein</fullName>
    </recommendedName>
</protein>
<keyword evidence="3" id="KW-1185">Reference proteome</keyword>
<dbReference type="Proteomes" id="UP000054560">
    <property type="component" value="Unassembled WGS sequence"/>
</dbReference>
<gene>
    <name evidence="2" type="ORF">SARC_13714</name>
</gene>
<dbReference type="GeneID" id="25914218"/>
<reference evidence="2 3" key="1">
    <citation type="submission" date="2011-02" db="EMBL/GenBank/DDBJ databases">
        <title>The Genome Sequence of Sphaeroforma arctica JP610.</title>
        <authorList>
            <consortium name="The Broad Institute Genome Sequencing Platform"/>
            <person name="Russ C."/>
            <person name="Cuomo C."/>
            <person name="Young S.K."/>
            <person name="Zeng Q."/>
            <person name="Gargeya S."/>
            <person name="Alvarado L."/>
            <person name="Berlin A."/>
            <person name="Chapman S.B."/>
            <person name="Chen Z."/>
            <person name="Freedman E."/>
            <person name="Gellesch M."/>
            <person name="Goldberg J."/>
            <person name="Griggs A."/>
            <person name="Gujja S."/>
            <person name="Heilman E."/>
            <person name="Heiman D."/>
            <person name="Howarth C."/>
            <person name="Mehta T."/>
            <person name="Neiman D."/>
            <person name="Pearson M."/>
            <person name="Roberts A."/>
            <person name="Saif S."/>
            <person name="Shea T."/>
            <person name="Shenoy N."/>
            <person name="Sisk P."/>
            <person name="Stolte C."/>
            <person name="Sykes S."/>
            <person name="White J."/>
            <person name="Yandava C."/>
            <person name="Burger G."/>
            <person name="Gray M.W."/>
            <person name="Holland P.W.H."/>
            <person name="King N."/>
            <person name="Lang F.B.F."/>
            <person name="Roger A.J."/>
            <person name="Ruiz-Trillo I."/>
            <person name="Haas B."/>
            <person name="Nusbaum C."/>
            <person name="Birren B."/>
        </authorList>
    </citation>
    <scope>NUCLEOTIDE SEQUENCE [LARGE SCALE GENOMIC DNA]</scope>
    <source>
        <strain evidence="2 3">JP610</strain>
    </source>
</reference>
<dbReference type="InterPro" id="IPR009721">
    <property type="entry name" value="O-acyltransferase_WSD1_C"/>
</dbReference>
<accession>A0A0L0FCC8</accession>
<evidence type="ECO:0000313" key="3">
    <source>
        <dbReference type="Proteomes" id="UP000054560"/>
    </source>
</evidence>
<dbReference type="Pfam" id="PF06974">
    <property type="entry name" value="WS_DGAT_C"/>
    <property type="match status" value="1"/>
</dbReference>
<dbReference type="AlphaFoldDB" id="A0A0L0FCC8"/>
<dbReference type="EMBL" id="KQ245230">
    <property type="protein sequence ID" value="KNC73728.1"/>
    <property type="molecule type" value="Genomic_DNA"/>
</dbReference>
<dbReference type="OrthoDB" id="619536at2759"/>